<keyword evidence="2" id="KW-1185">Reference proteome</keyword>
<dbReference type="InterPro" id="IPR036866">
    <property type="entry name" value="RibonucZ/Hydroxyglut_hydro"/>
</dbReference>
<name>A0ABP6ZF30_9ACTN</name>
<dbReference type="Proteomes" id="UP001500630">
    <property type="component" value="Unassembled WGS sequence"/>
</dbReference>
<accession>A0ABP6ZF30</accession>
<organism evidence="1 2">
    <name type="scientific">Nonomuraea rosea</name>
    <dbReference type="NCBI Taxonomy" id="638574"/>
    <lineage>
        <taxon>Bacteria</taxon>
        <taxon>Bacillati</taxon>
        <taxon>Actinomycetota</taxon>
        <taxon>Actinomycetes</taxon>
        <taxon>Streptosporangiales</taxon>
        <taxon>Streptosporangiaceae</taxon>
        <taxon>Nonomuraea</taxon>
    </lineage>
</organism>
<evidence type="ECO:0008006" key="3">
    <source>
        <dbReference type="Google" id="ProtNLM"/>
    </source>
</evidence>
<comment type="caution">
    <text evidence="1">The sequence shown here is derived from an EMBL/GenBank/DDBJ whole genome shotgun (WGS) entry which is preliminary data.</text>
</comment>
<dbReference type="SUPFAM" id="SSF56281">
    <property type="entry name" value="Metallo-hydrolase/oxidoreductase"/>
    <property type="match status" value="1"/>
</dbReference>
<evidence type="ECO:0000313" key="1">
    <source>
        <dbReference type="EMBL" id="GAA3604345.1"/>
    </source>
</evidence>
<dbReference type="Gene3D" id="3.60.15.10">
    <property type="entry name" value="Ribonuclease Z/Hydroxyacylglutathione hydrolase-like"/>
    <property type="match status" value="1"/>
</dbReference>
<gene>
    <name evidence="1" type="ORF">GCM10022419_106330</name>
</gene>
<evidence type="ECO:0000313" key="2">
    <source>
        <dbReference type="Proteomes" id="UP001500630"/>
    </source>
</evidence>
<sequence length="272" mass="29416">MLAAAIAQIPPQHRRRILITCDEAGATIELLQFITTLNTRSRRAHYSVGFDLDERARTAITALPADAWSCVLDDAGQARPLDKAGAAELTGLRVGGERLELACHGPNHSPDNIFVYAPKQETLMVVDVLYPGWVPFKNLAVSQNIPGWLQAHATAMSYPWRTLVGGHLGRLGTRADGHLQQRYLADLQTSVRDTISSLDPAPFFAKYDPAGNAWAIFAGYLNAVAQQAAAPVIATYLGTLAAADVFTKDNAFSLLESLRIDTGLLGPFGIRP</sequence>
<dbReference type="RefSeq" id="WP_345574120.1">
    <property type="nucleotide sequence ID" value="NZ_BAABDQ010000039.1"/>
</dbReference>
<reference evidence="2" key="1">
    <citation type="journal article" date="2019" name="Int. J. Syst. Evol. Microbiol.">
        <title>The Global Catalogue of Microorganisms (GCM) 10K type strain sequencing project: providing services to taxonomists for standard genome sequencing and annotation.</title>
        <authorList>
            <consortium name="The Broad Institute Genomics Platform"/>
            <consortium name="The Broad Institute Genome Sequencing Center for Infectious Disease"/>
            <person name="Wu L."/>
            <person name="Ma J."/>
        </authorList>
    </citation>
    <scope>NUCLEOTIDE SEQUENCE [LARGE SCALE GENOMIC DNA]</scope>
    <source>
        <strain evidence="2">JCM 17326</strain>
    </source>
</reference>
<dbReference type="EMBL" id="BAABDQ010000039">
    <property type="protein sequence ID" value="GAA3604345.1"/>
    <property type="molecule type" value="Genomic_DNA"/>
</dbReference>
<protein>
    <recommendedName>
        <fullName evidence="3">MBL fold metallo-hydrolase</fullName>
    </recommendedName>
</protein>
<proteinExistence type="predicted"/>